<dbReference type="PANTHER" id="PTHR13789:SF309">
    <property type="entry name" value="PUTATIVE (AFU_ORTHOLOGUE AFUA_6G14510)-RELATED"/>
    <property type="match status" value="1"/>
</dbReference>
<dbReference type="SUPFAM" id="SSF54373">
    <property type="entry name" value="FAD-linked reductases, C-terminal domain"/>
    <property type="match status" value="1"/>
</dbReference>
<comment type="caution">
    <text evidence="4">The sequence shown here is derived from an EMBL/GenBank/DDBJ whole genome shotgun (WGS) entry which is preliminary data.</text>
</comment>
<feature type="domain" description="FAD-binding" evidence="3">
    <location>
        <begin position="9"/>
        <end position="335"/>
    </location>
</feature>
<gene>
    <name evidence="4" type="ORF">FHS72_001630</name>
</gene>
<evidence type="ECO:0000256" key="2">
    <source>
        <dbReference type="ARBA" id="ARBA00023033"/>
    </source>
</evidence>
<keyword evidence="2" id="KW-0503">Monooxygenase</keyword>
<dbReference type="InterPro" id="IPR002938">
    <property type="entry name" value="FAD-bd"/>
</dbReference>
<dbReference type="AlphaFoldDB" id="A0A7W9EZJ9"/>
<organism evidence="4 5">
    <name type="scientific">Yoonia ponticola</name>
    <dbReference type="NCBI Taxonomy" id="1524255"/>
    <lineage>
        <taxon>Bacteria</taxon>
        <taxon>Pseudomonadati</taxon>
        <taxon>Pseudomonadota</taxon>
        <taxon>Alphaproteobacteria</taxon>
        <taxon>Rhodobacterales</taxon>
        <taxon>Paracoccaceae</taxon>
        <taxon>Yoonia</taxon>
    </lineage>
</organism>
<evidence type="ECO:0000256" key="1">
    <source>
        <dbReference type="ARBA" id="ARBA00023002"/>
    </source>
</evidence>
<keyword evidence="1 4" id="KW-0560">Oxidoreductase</keyword>
<sequence>MQANVGRRVAIIGAGIGGLTTALAFAQTGADVTVYEQAAALTEVGAGLQITPNGARVLNALGLDDALARVGITADAACPMDAVTGRQIARFDLSTQSPTYRFYHRADLLGVLEAACRAAGVTILLNTRIASITSDGRFMVDGAMVAPTLTIGADGLHSQMRALLNGPGRPFFTGQVAWRALVKREDAEARAQIWMAPDRHVVTYPLRDGMLNVVAVQERTDWADEGWQHADDPANLQAVFADMAPDLRALLADVTDVCLWGLFRHPVAGRWQQDGAVALIGDAAHPTLPFLAQGANLAIEDAITLAACCQHDASLERALKGYQAHRQPRVTDAINAANANARNYHLDGIPRRVAHAGLGVLGRVAPNAFLKRLGWLYDYDAPKLHHFTPV</sequence>
<accession>A0A7W9EZJ9</accession>
<evidence type="ECO:0000313" key="5">
    <source>
        <dbReference type="Proteomes" id="UP000535415"/>
    </source>
</evidence>
<proteinExistence type="predicted"/>
<dbReference type="Gene3D" id="3.50.50.60">
    <property type="entry name" value="FAD/NAD(P)-binding domain"/>
    <property type="match status" value="1"/>
</dbReference>
<dbReference type="EMBL" id="JACIJM010000004">
    <property type="protein sequence ID" value="MBB5722006.1"/>
    <property type="molecule type" value="Genomic_DNA"/>
</dbReference>
<reference evidence="4 5" key="1">
    <citation type="submission" date="2020-08" db="EMBL/GenBank/DDBJ databases">
        <title>Genomic Encyclopedia of Type Strains, Phase IV (KMG-IV): sequencing the most valuable type-strain genomes for metagenomic binning, comparative biology and taxonomic classification.</title>
        <authorList>
            <person name="Goeker M."/>
        </authorList>
    </citation>
    <scope>NUCLEOTIDE SEQUENCE [LARGE SCALE GENOMIC DNA]</scope>
    <source>
        <strain evidence="4 5">DSM 101064</strain>
    </source>
</reference>
<keyword evidence="5" id="KW-1185">Reference proteome</keyword>
<dbReference type="GO" id="GO:0071949">
    <property type="term" value="F:FAD binding"/>
    <property type="evidence" value="ECO:0007669"/>
    <property type="project" value="InterPro"/>
</dbReference>
<evidence type="ECO:0000313" key="4">
    <source>
        <dbReference type="EMBL" id="MBB5722006.1"/>
    </source>
</evidence>
<evidence type="ECO:0000259" key="3">
    <source>
        <dbReference type="Pfam" id="PF01494"/>
    </source>
</evidence>
<dbReference type="SUPFAM" id="SSF51905">
    <property type="entry name" value="FAD/NAD(P)-binding domain"/>
    <property type="match status" value="1"/>
</dbReference>
<dbReference type="InterPro" id="IPR036188">
    <property type="entry name" value="FAD/NAD-bd_sf"/>
</dbReference>
<dbReference type="EC" id="1.14.13.1" evidence="4"/>
<dbReference type="RefSeq" id="WP_183527864.1">
    <property type="nucleotide sequence ID" value="NZ_JACIJM010000004.1"/>
</dbReference>
<dbReference type="GO" id="GO:0018658">
    <property type="term" value="F:salicylate 1-monooxygenase activity"/>
    <property type="evidence" value="ECO:0007669"/>
    <property type="project" value="UniProtKB-EC"/>
</dbReference>
<dbReference type="Proteomes" id="UP000535415">
    <property type="component" value="Unassembled WGS sequence"/>
</dbReference>
<dbReference type="PANTHER" id="PTHR13789">
    <property type="entry name" value="MONOOXYGENASE"/>
    <property type="match status" value="1"/>
</dbReference>
<dbReference type="PRINTS" id="PR00420">
    <property type="entry name" value="RNGMNOXGNASE"/>
</dbReference>
<dbReference type="InterPro" id="IPR050493">
    <property type="entry name" value="FAD-dep_Monooxygenase_BioMet"/>
</dbReference>
<name>A0A7W9EZJ9_9RHOB</name>
<dbReference type="Pfam" id="PF01494">
    <property type="entry name" value="FAD_binding_3"/>
    <property type="match status" value="1"/>
</dbReference>
<protein>
    <submittedName>
        <fullName evidence="4">Salicylate hydroxylase</fullName>
        <ecNumber evidence="4">1.14.13.1</ecNumber>
    </submittedName>
</protein>